<dbReference type="AlphaFoldDB" id="A0A6M8J0N8"/>
<feature type="transmembrane region" description="Helical" evidence="8">
    <location>
        <begin position="248"/>
        <end position="270"/>
    </location>
</feature>
<feature type="transmembrane region" description="Helical" evidence="8">
    <location>
        <begin position="72"/>
        <end position="91"/>
    </location>
</feature>
<dbReference type="EMBL" id="CP053716">
    <property type="protein sequence ID" value="QKF06721.1"/>
    <property type="molecule type" value="Genomic_DNA"/>
</dbReference>
<dbReference type="GO" id="GO:0005886">
    <property type="term" value="C:plasma membrane"/>
    <property type="evidence" value="ECO:0007669"/>
    <property type="project" value="TreeGrafter"/>
</dbReference>
<dbReference type="Proteomes" id="UP000503297">
    <property type="component" value="Chromosome"/>
</dbReference>
<feature type="transmembrane region" description="Helical" evidence="8">
    <location>
        <begin position="189"/>
        <end position="207"/>
    </location>
</feature>
<feature type="transmembrane region" description="Helical" evidence="8">
    <location>
        <begin position="398"/>
        <end position="419"/>
    </location>
</feature>
<feature type="region of interest" description="Disordered" evidence="7">
    <location>
        <begin position="461"/>
        <end position="509"/>
    </location>
</feature>
<gene>
    <name evidence="9" type="ORF">HLV38_00245</name>
</gene>
<dbReference type="Pfam" id="PF00860">
    <property type="entry name" value="Xan_ur_permease"/>
    <property type="match status" value="1"/>
</dbReference>
<evidence type="ECO:0000256" key="2">
    <source>
        <dbReference type="ARBA" id="ARBA00008821"/>
    </source>
</evidence>
<comment type="similarity">
    <text evidence="2">Belongs to the nucleobase:cation symporter-2 (NCS2) (TC 2.A.40) family.</text>
</comment>
<evidence type="ECO:0000313" key="10">
    <source>
        <dbReference type="Proteomes" id="UP000503297"/>
    </source>
</evidence>
<sequence length="509" mass="51206">MSAVRDAAKRPAPAAAGKGVGLSAALASFDARIPFARAVPYGLQHVLAMFVANLAPIAIVCSAAGFDGAQTAMLIQNAMVVAAIGTLVQLFGPWRVGARLPIVMGVSFTFVTVLCGIAAQYGYGAVVGAVIAGGVIEGLLGLFAQYWRRFIKPVVSGVVVTSIGFSLLSVGATSFAGGAGAPDLASPQNLFLGTVSLIACLAFQSLAKGTLKQLAVLFGLAVGYVVALVMGRVDFSVFEGVGVVSLPAILPVAPEFQVGAIVSVVLLYLVSAAETMGDTSAVTSVGFGREATEREYQGAVAADGFTSALSGVFGCTPLTSFAQNIGLISMTRVVNRTAIAAGAGALLLAGLVPVIGAVFSSLPHAVLGGCTIMMFGSIIVAGFQMIANAGFTQRNVTIAATSLAIGIGFTQVSDIFMVFPEAVRTVFMGNSVALAFVVAVVMANVLPKNMQVQGALVASGADEGREVPGSEGASDEDGEAGGGAKAPDVAGSVGEGGARTCEARDPVAR</sequence>
<dbReference type="GO" id="GO:0042907">
    <property type="term" value="F:xanthine transmembrane transporter activity"/>
    <property type="evidence" value="ECO:0007669"/>
    <property type="project" value="TreeGrafter"/>
</dbReference>
<keyword evidence="4 8" id="KW-0812">Transmembrane</keyword>
<dbReference type="KEGG" id="bwa:HLV38_00245"/>
<keyword evidence="3" id="KW-0813">Transport</keyword>
<keyword evidence="10" id="KW-1185">Reference proteome</keyword>
<dbReference type="RefSeq" id="WP_173163367.1">
    <property type="nucleotide sequence ID" value="NZ_CP053716.1"/>
</dbReference>
<accession>A0A6M8J0N8</accession>
<feature type="transmembrane region" description="Helical" evidence="8">
    <location>
        <begin position="154"/>
        <end position="177"/>
    </location>
</feature>
<dbReference type="InterPro" id="IPR006042">
    <property type="entry name" value="Xan_ur_permease"/>
</dbReference>
<evidence type="ECO:0000256" key="6">
    <source>
        <dbReference type="ARBA" id="ARBA00023136"/>
    </source>
</evidence>
<feature type="transmembrane region" description="Helical" evidence="8">
    <location>
        <begin position="46"/>
        <end position="66"/>
    </location>
</feature>
<dbReference type="PANTHER" id="PTHR42810:SF2">
    <property type="entry name" value="PURINE PERMEASE C1399.01C-RELATED"/>
    <property type="match status" value="1"/>
</dbReference>
<dbReference type="InterPro" id="IPR006043">
    <property type="entry name" value="NCS2"/>
</dbReference>
<protein>
    <submittedName>
        <fullName evidence="9">Purine permease</fullName>
    </submittedName>
</protein>
<feature type="transmembrane region" description="Helical" evidence="8">
    <location>
        <begin position="365"/>
        <end position="386"/>
    </location>
</feature>
<proteinExistence type="inferred from homology"/>
<evidence type="ECO:0000256" key="5">
    <source>
        <dbReference type="ARBA" id="ARBA00022989"/>
    </source>
</evidence>
<evidence type="ECO:0000256" key="3">
    <source>
        <dbReference type="ARBA" id="ARBA00022448"/>
    </source>
</evidence>
<evidence type="ECO:0000256" key="7">
    <source>
        <dbReference type="SAM" id="MobiDB-lite"/>
    </source>
</evidence>
<keyword evidence="5 8" id="KW-1133">Transmembrane helix</keyword>
<feature type="transmembrane region" description="Helical" evidence="8">
    <location>
        <begin position="214"/>
        <end position="233"/>
    </location>
</feature>
<feature type="transmembrane region" description="Helical" evidence="8">
    <location>
        <begin position="338"/>
        <end position="359"/>
    </location>
</feature>
<dbReference type="NCBIfam" id="NF037981">
    <property type="entry name" value="NCS2_1"/>
    <property type="match status" value="1"/>
</dbReference>
<dbReference type="PROSITE" id="PS01116">
    <property type="entry name" value="XANTH_URACIL_PERMASE"/>
    <property type="match status" value="1"/>
</dbReference>
<comment type="subcellular location">
    <subcellularLocation>
        <location evidence="1">Membrane</location>
        <topology evidence="1">Multi-pass membrane protein</topology>
    </subcellularLocation>
</comment>
<feature type="transmembrane region" description="Helical" evidence="8">
    <location>
        <begin position="125"/>
        <end position="147"/>
    </location>
</feature>
<evidence type="ECO:0000313" key="9">
    <source>
        <dbReference type="EMBL" id="QKF06721.1"/>
    </source>
</evidence>
<dbReference type="PANTHER" id="PTHR42810">
    <property type="entry name" value="PURINE PERMEASE C1399.01C-RELATED"/>
    <property type="match status" value="1"/>
</dbReference>
<evidence type="ECO:0000256" key="1">
    <source>
        <dbReference type="ARBA" id="ARBA00004141"/>
    </source>
</evidence>
<organism evidence="9 10">
    <name type="scientific">Berryella wangjianweii</name>
    <dbReference type="NCBI Taxonomy" id="2734634"/>
    <lineage>
        <taxon>Bacteria</taxon>
        <taxon>Bacillati</taxon>
        <taxon>Actinomycetota</taxon>
        <taxon>Coriobacteriia</taxon>
        <taxon>Eggerthellales</taxon>
        <taxon>Eggerthellaceae</taxon>
        <taxon>Berryella</taxon>
    </lineage>
</organism>
<keyword evidence="6 8" id="KW-0472">Membrane</keyword>
<name>A0A6M8J0N8_9ACTN</name>
<evidence type="ECO:0000256" key="8">
    <source>
        <dbReference type="SAM" id="Phobius"/>
    </source>
</evidence>
<feature type="transmembrane region" description="Helical" evidence="8">
    <location>
        <begin position="425"/>
        <end position="446"/>
    </location>
</feature>
<reference evidence="10" key="1">
    <citation type="submission" date="2020-05" db="EMBL/GenBank/DDBJ databases">
        <title>Novel species in genus Nocardioides.</title>
        <authorList>
            <person name="Zhang G."/>
        </authorList>
    </citation>
    <scope>NUCLEOTIDE SEQUENCE [LARGE SCALE GENOMIC DNA]</scope>
    <source>
        <strain evidence="10">zg-1050</strain>
    </source>
</reference>
<evidence type="ECO:0000256" key="4">
    <source>
        <dbReference type="ARBA" id="ARBA00022692"/>
    </source>
</evidence>
<feature type="transmembrane region" description="Helical" evidence="8">
    <location>
        <begin position="98"/>
        <end position="119"/>
    </location>
</feature>